<dbReference type="KEGG" id="erz:ER308_14130"/>
<dbReference type="OrthoDB" id="5241264at2"/>
<dbReference type="AlphaFoldDB" id="A0A411YGY5"/>
<feature type="domain" description="N-acetyltransferase" evidence="3">
    <location>
        <begin position="139"/>
        <end position="281"/>
    </location>
</feature>
<dbReference type="GO" id="GO:0016747">
    <property type="term" value="F:acyltransferase activity, transferring groups other than amino-acyl groups"/>
    <property type="evidence" value="ECO:0007669"/>
    <property type="project" value="InterPro"/>
</dbReference>
<keyword evidence="5" id="KW-1185">Reference proteome</keyword>
<organism evidence="4 5">
    <name type="scientific">Egibacter rhizosphaerae</name>
    <dbReference type="NCBI Taxonomy" id="1670831"/>
    <lineage>
        <taxon>Bacteria</taxon>
        <taxon>Bacillati</taxon>
        <taxon>Actinomycetota</taxon>
        <taxon>Nitriliruptoria</taxon>
        <taxon>Egibacterales</taxon>
        <taxon>Egibacteraceae</taxon>
        <taxon>Egibacter</taxon>
    </lineage>
</organism>
<dbReference type="InterPro" id="IPR016181">
    <property type="entry name" value="Acyl_CoA_acyltransferase"/>
</dbReference>
<keyword evidence="1 4" id="KW-0808">Transferase</keyword>
<evidence type="ECO:0000256" key="2">
    <source>
        <dbReference type="ARBA" id="ARBA00023315"/>
    </source>
</evidence>
<dbReference type="Gene3D" id="3.40.630.30">
    <property type="match status" value="1"/>
</dbReference>
<name>A0A411YGY5_9ACTN</name>
<dbReference type="Pfam" id="PF00583">
    <property type="entry name" value="Acetyltransf_1"/>
    <property type="match status" value="1"/>
</dbReference>
<dbReference type="InterPro" id="IPR000182">
    <property type="entry name" value="GNAT_dom"/>
</dbReference>
<evidence type="ECO:0000256" key="1">
    <source>
        <dbReference type="ARBA" id="ARBA00022679"/>
    </source>
</evidence>
<dbReference type="CDD" id="cd04301">
    <property type="entry name" value="NAT_SF"/>
    <property type="match status" value="1"/>
</dbReference>
<gene>
    <name evidence="4" type="ORF">ER308_14130</name>
</gene>
<dbReference type="EMBL" id="CP036402">
    <property type="protein sequence ID" value="QBI20585.1"/>
    <property type="molecule type" value="Genomic_DNA"/>
</dbReference>
<reference evidence="4 5" key="1">
    <citation type="submission" date="2019-01" db="EMBL/GenBank/DDBJ databases">
        <title>Egibacter rhizosphaerae EGI 80759T.</title>
        <authorList>
            <person name="Chen D.-D."/>
            <person name="Tian Y."/>
            <person name="Jiao J.-Y."/>
            <person name="Zhang X.-T."/>
            <person name="Zhang Y.-G."/>
            <person name="Zhang Y."/>
            <person name="Xiao M."/>
            <person name="Shu W.-S."/>
            <person name="Li W.-J."/>
        </authorList>
    </citation>
    <scope>NUCLEOTIDE SEQUENCE [LARGE SCALE GENOMIC DNA]</scope>
    <source>
        <strain evidence="4 5">EGI 80759</strain>
    </source>
</reference>
<dbReference type="PANTHER" id="PTHR43877:SF1">
    <property type="entry name" value="ACETYLTRANSFERASE"/>
    <property type="match status" value="1"/>
</dbReference>
<accession>A0A411YGY5</accession>
<evidence type="ECO:0000313" key="5">
    <source>
        <dbReference type="Proteomes" id="UP000291469"/>
    </source>
</evidence>
<dbReference type="Proteomes" id="UP000291469">
    <property type="component" value="Chromosome"/>
</dbReference>
<protein>
    <submittedName>
        <fullName evidence="4">GNAT family N-acetyltransferase</fullName>
    </submittedName>
</protein>
<dbReference type="RefSeq" id="WP_131155580.1">
    <property type="nucleotide sequence ID" value="NZ_CP036402.1"/>
</dbReference>
<dbReference type="InterPro" id="IPR050832">
    <property type="entry name" value="Bact_Acetyltransf"/>
</dbReference>
<evidence type="ECO:0000313" key="4">
    <source>
        <dbReference type="EMBL" id="QBI20585.1"/>
    </source>
</evidence>
<proteinExistence type="predicted"/>
<evidence type="ECO:0000259" key="3">
    <source>
        <dbReference type="PROSITE" id="PS51186"/>
    </source>
</evidence>
<dbReference type="SUPFAM" id="SSF55729">
    <property type="entry name" value="Acyl-CoA N-acyltransferases (Nat)"/>
    <property type="match status" value="1"/>
</dbReference>
<dbReference type="PROSITE" id="PS51186">
    <property type="entry name" value="GNAT"/>
    <property type="match status" value="1"/>
</dbReference>
<dbReference type="PANTHER" id="PTHR43877">
    <property type="entry name" value="AMINOALKYLPHOSPHONATE N-ACETYLTRANSFERASE-RELATED-RELATED"/>
    <property type="match status" value="1"/>
</dbReference>
<sequence>MTQTPTHTEVRVVDRHLAPRVAGWLEGDPTRDGVLAHQHLLDALDSGEEERVLVWPADEPRAVAFLASTGTLIVSGDAAGGPPLAAHLHGSGWRVLLGDAALGRALLEAGSRGVLRRRGRAREQRLMGTREPVDLPPPVGLRRARPADEEAVTELAARLHVEDRMGPPLSRPARASVGDRLRDSIARGATWVVPRDGEIVAKVDVALASPLRGAQLAGVYVAEAWRGQGIAASAIAAVTRELMAEGMPGVTLHVRADNGPGRRAYARAGYADIAEWLLALR</sequence>
<keyword evidence="2" id="KW-0012">Acyltransferase</keyword>